<dbReference type="RefSeq" id="WP_234868050.1">
    <property type="nucleotide sequence ID" value="NZ_JAKEVY010000005.1"/>
</dbReference>
<comment type="caution">
    <text evidence="1">The sequence shown here is derived from an EMBL/GenBank/DDBJ whole genome shotgun (WGS) entry which is preliminary data.</text>
</comment>
<evidence type="ECO:0008006" key="3">
    <source>
        <dbReference type="Google" id="ProtNLM"/>
    </source>
</evidence>
<organism evidence="1 2">
    <name type="scientific">Flavihumibacter fluminis</name>
    <dbReference type="NCBI Taxonomy" id="2909236"/>
    <lineage>
        <taxon>Bacteria</taxon>
        <taxon>Pseudomonadati</taxon>
        <taxon>Bacteroidota</taxon>
        <taxon>Chitinophagia</taxon>
        <taxon>Chitinophagales</taxon>
        <taxon>Chitinophagaceae</taxon>
        <taxon>Flavihumibacter</taxon>
    </lineage>
</organism>
<accession>A0ABS9BLV5</accession>
<gene>
    <name evidence="1" type="ORF">L0U88_18730</name>
</gene>
<dbReference type="EMBL" id="JAKEVY010000005">
    <property type="protein sequence ID" value="MCF1716684.1"/>
    <property type="molecule type" value="Genomic_DNA"/>
</dbReference>
<evidence type="ECO:0000313" key="1">
    <source>
        <dbReference type="EMBL" id="MCF1716684.1"/>
    </source>
</evidence>
<dbReference type="Proteomes" id="UP001200145">
    <property type="component" value="Unassembled WGS sequence"/>
</dbReference>
<sequence>MMNNSQFKLWLEFEEVDPGNWDIENEFANVIVDFPDGRHYGINVWTFKFLETAIKHDEKENEECIYMIPPDLFVKELTRECIYQTIVDLLKKGNLETMLNPSVLGSPRNSKQYDS</sequence>
<keyword evidence="2" id="KW-1185">Reference proteome</keyword>
<protein>
    <recommendedName>
        <fullName evidence="3">Immunity protein 8 of polymorphic toxin system</fullName>
    </recommendedName>
</protein>
<reference evidence="1 2" key="1">
    <citation type="submission" date="2022-01" db="EMBL/GenBank/DDBJ databases">
        <title>Flavihumibacter sp. nov., isolated from sediment of a river.</title>
        <authorList>
            <person name="Liu H."/>
        </authorList>
    </citation>
    <scope>NUCLEOTIDE SEQUENCE [LARGE SCALE GENOMIC DNA]</scope>
    <source>
        <strain evidence="1 2">RY-1</strain>
    </source>
</reference>
<evidence type="ECO:0000313" key="2">
    <source>
        <dbReference type="Proteomes" id="UP001200145"/>
    </source>
</evidence>
<proteinExistence type="predicted"/>
<name>A0ABS9BLV5_9BACT</name>